<evidence type="ECO:0000256" key="1">
    <source>
        <dbReference type="ARBA" id="ARBA00009078"/>
    </source>
</evidence>
<feature type="region of interest" description="Disordered" evidence="2">
    <location>
        <begin position="42"/>
        <end position="79"/>
    </location>
</feature>
<organism evidence="3 4">
    <name type="scientific">Cyclostephanos tholiformis</name>
    <dbReference type="NCBI Taxonomy" id="382380"/>
    <lineage>
        <taxon>Eukaryota</taxon>
        <taxon>Sar</taxon>
        <taxon>Stramenopiles</taxon>
        <taxon>Ochrophyta</taxon>
        <taxon>Bacillariophyta</taxon>
        <taxon>Coscinodiscophyceae</taxon>
        <taxon>Thalassiosirophycidae</taxon>
        <taxon>Stephanodiscales</taxon>
        <taxon>Stephanodiscaceae</taxon>
        <taxon>Cyclostephanos</taxon>
    </lineage>
</organism>
<dbReference type="PANTHER" id="PTHR21531">
    <property type="entry name" value="LOW-TEMPERATURE VIABILITY PROTEIN LTV1-RELATED"/>
    <property type="match status" value="1"/>
</dbReference>
<keyword evidence="4" id="KW-1185">Reference proteome</keyword>
<accession>A0ABD3SCR8</accession>
<name>A0ABD3SCR8_9STRA</name>
<comment type="similarity">
    <text evidence="1">Belongs to the LTV1 family.</text>
</comment>
<evidence type="ECO:0000313" key="4">
    <source>
        <dbReference type="Proteomes" id="UP001530377"/>
    </source>
</evidence>
<comment type="caution">
    <text evidence="3">The sequence shown here is derived from an EMBL/GenBank/DDBJ whole genome shotgun (WGS) entry which is preliminary data.</text>
</comment>
<dbReference type="Pfam" id="PF04180">
    <property type="entry name" value="LTV"/>
    <property type="match status" value="1"/>
</dbReference>
<evidence type="ECO:0008006" key="5">
    <source>
        <dbReference type="Google" id="ProtNLM"/>
    </source>
</evidence>
<feature type="compositionally biased region" description="Low complexity" evidence="2">
    <location>
        <begin position="58"/>
        <end position="70"/>
    </location>
</feature>
<dbReference type="Proteomes" id="UP001530377">
    <property type="component" value="Unassembled WGS sequence"/>
</dbReference>
<evidence type="ECO:0000313" key="3">
    <source>
        <dbReference type="EMBL" id="KAL3822191.1"/>
    </source>
</evidence>
<proteinExistence type="inferred from homology"/>
<feature type="region of interest" description="Disordered" evidence="2">
    <location>
        <begin position="493"/>
        <end position="585"/>
    </location>
</feature>
<dbReference type="AlphaFoldDB" id="A0ABD3SCR8"/>
<dbReference type="InterPro" id="IPR007307">
    <property type="entry name" value="Ltv1"/>
</dbReference>
<sequence length="631" mass="69549">MGKKKPFIDKKTAMVYHVVRRSQRDIGTEATAETLTDFVLMPSPENAVRGRDAGTGAGRTPAATASSSSRGTGGGKRREVVDFRDLESRIAAAGLLDETAKTYARYTKPIEKSGTFVPALSNAILSSSTMSSADVGALNDLLTDTSRNALDDALEEAMAVREVGRMLDSIALTPDCMEEDVAAALFGDFDDGDFEELDDDFCITANSDVPINDDGCGGGGGEDGNDGGFDFERHVRMLMEKARANENGGNCVGARDLDDDFFDGVAPLRRRGMEDDDEDDFDYDRYDEDVDEEDEEYSLDRQFDGASTSATANANANNDERQRILCQRFEEALLEYDSDEVGDLDDECEDIVGDRPLEGDACLEAALNEFLTEREDEILIEGTGRNAARRKRRGGSSYSVLVGKTMLNASELNKIGDGSDPISSSSLLVNVEESKRQMQLDLAEADAILANPEMDLPPEEIFIDGKSYFSVTSRNPWDCESILSTYSNLDNNPVIIGRSGRRGRRKKGGGNRGEDTSNDVIPEDKPVRIRLSNKTGLPLRPPSDEGIKNNNDNEDYFGEGSTYLSINRGEARQRDESKQEKRERKMAVKEERRVCRMQKKIMKEAFSEEFQRRGHDVVVDPVGGSTVFRFS</sequence>
<evidence type="ECO:0000256" key="2">
    <source>
        <dbReference type="SAM" id="MobiDB-lite"/>
    </source>
</evidence>
<protein>
    <recommendedName>
        <fullName evidence="5">Protein LTV1 homolog</fullName>
    </recommendedName>
</protein>
<feature type="compositionally biased region" description="Basic residues" evidence="2">
    <location>
        <begin position="499"/>
        <end position="509"/>
    </location>
</feature>
<feature type="compositionally biased region" description="Basic and acidic residues" evidence="2">
    <location>
        <begin position="569"/>
        <end position="585"/>
    </location>
</feature>
<dbReference type="PANTHER" id="PTHR21531:SF0">
    <property type="entry name" value="PROTEIN LTV1 HOMOLOG"/>
    <property type="match status" value="1"/>
</dbReference>
<reference evidence="3 4" key="1">
    <citation type="submission" date="2024-10" db="EMBL/GenBank/DDBJ databases">
        <title>Updated reference genomes for cyclostephanoid diatoms.</title>
        <authorList>
            <person name="Roberts W.R."/>
            <person name="Alverson A.J."/>
        </authorList>
    </citation>
    <scope>NUCLEOTIDE SEQUENCE [LARGE SCALE GENOMIC DNA]</scope>
    <source>
        <strain evidence="3 4">AJA228-03</strain>
    </source>
</reference>
<dbReference type="EMBL" id="JALLPB020000072">
    <property type="protein sequence ID" value="KAL3822191.1"/>
    <property type="molecule type" value="Genomic_DNA"/>
</dbReference>
<gene>
    <name evidence="3" type="ORF">ACHAXA_008207</name>
</gene>